<feature type="compositionally biased region" description="Polar residues" evidence="1">
    <location>
        <begin position="499"/>
        <end position="515"/>
    </location>
</feature>
<organism evidence="3">
    <name type="scientific">Naegleria gruberi</name>
    <name type="common">Amoeba</name>
    <dbReference type="NCBI Taxonomy" id="5762"/>
    <lineage>
        <taxon>Eukaryota</taxon>
        <taxon>Discoba</taxon>
        <taxon>Heterolobosea</taxon>
        <taxon>Tetramitia</taxon>
        <taxon>Eutetramitia</taxon>
        <taxon>Vahlkampfiidae</taxon>
        <taxon>Naegleria</taxon>
    </lineage>
</organism>
<sequence>MIDTPSPYHHQDDYNGSHHDAIIDDHHHDGSYTNTSSAYGGIKHKKELPEIELWLCSKLNTDWSSDRIASQINEETLELFLTDSTHHNYENFYNLGVSNSPLIKLRFIMCCLSVKKKQMSPTLASHFCTLFKNIIESTHGEDDWVRMMAEILYLFPEHSCIRTDIQTSILNELAISAPIEQEDSPQRYFQQAIKYFRNLSLKDEDNDAHMMNDDSKNSQSPFATLKPNVFKYLNVSSEGNEQLTKEFNEKKHYLEEMANGRSLYSSHSCSLVSNKHFNLRPSACKNLIEPLSVLDELESESAKKNVGVKLSPLKKLTPTRPQTYNSNTHTPTSATMLNKNKLTGIKKINNLPSTPKTTLIKNPPTHGTQLISTPVSSASTSRSVFLDDSVALQRMKEQQLNEKKRTSTKQMTDEQKVQEKERKKIEKIEMKEKKEKEKIEKKKAKEEAKKKQAEERKVAAQQAQLANGAGPGRKRRKNNPANAQQGMPQGADNMMPQAQDPNINQPMHANPTNPHQQALFSTTLMNHTAPYLTPMFNPGTPGGFSHFPQNQYSNMSGLLTNPFFANQQNPSQPTSQQPGLMAPPGVLPGGIGKGQESFTQLLGINSSQPSNARPPTNNLLPSIGNPAFPNMMGFHQQPDNNTMNGLNNQMMMMSRPQANPNQMRQPQYPPNYQQPFENTQVQQQPQPTQQPPQQPQANDEERRQRVELYLNTNILKDCNRVTEETRTKIFQFLTGRVPDDGLLEDKVLIHEEYGNDEKRQIFFHMDHTNRKWKKIMQKQSNQPTLGME</sequence>
<dbReference type="Proteomes" id="UP000006671">
    <property type="component" value="Unassembled WGS sequence"/>
</dbReference>
<reference evidence="2 3" key="1">
    <citation type="journal article" date="2010" name="Cell">
        <title>The genome of Naegleria gruberi illuminates early eukaryotic versatility.</title>
        <authorList>
            <person name="Fritz-Laylin L.K."/>
            <person name="Prochnik S.E."/>
            <person name="Ginger M.L."/>
            <person name="Dacks J.B."/>
            <person name="Carpenter M.L."/>
            <person name="Field M.C."/>
            <person name="Kuo A."/>
            <person name="Paredez A."/>
            <person name="Chapman J."/>
            <person name="Pham J."/>
            <person name="Shu S."/>
            <person name="Neupane R."/>
            <person name="Cipriano M."/>
            <person name="Mancuso J."/>
            <person name="Tu H."/>
            <person name="Salamov A."/>
            <person name="Lindquist E."/>
            <person name="Shapiro H."/>
            <person name="Lucas S."/>
            <person name="Grigoriev I.V."/>
            <person name="Cande W.Z."/>
            <person name="Fulton C."/>
            <person name="Rokhsar D.S."/>
            <person name="Dawson S.C."/>
        </authorList>
    </citation>
    <scope>NUCLEOTIDE SEQUENCE [LARGE SCALE GENOMIC DNA]</scope>
    <source>
        <strain evidence="2 3">NEG-M</strain>
    </source>
</reference>
<feature type="region of interest" description="Disordered" evidence="1">
    <location>
        <begin position="657"/>
        <end position="702"/>
    </location>
</feature>
<dbReference type="InParanoid" id="D2V1U7"/>
<dbReference type="KEGG" id="ngr:NAEGRDRAFT_78183"/>
<proteinExistence type="predicted"/>
<feature type="region of interest" description="Disordered" evidence="1">
    <location>
        <begin position="397"/>
        <end position="515"/>
    </location>
</feature>
<dbReference type="RefSeq" id="XP_002682116.1">
    <property type="nucleotide sequence ID" value="XM_002682070.1"/>
</dbReference>
<evidence type="ECO:0000313" key="2">
    <source>
        <dbReference type="EMBL" id="EFC49372.1"/>
    </source>
</evidence>
<feature type="compositionally biased region" description="Low complexity" evidence="1">
    <location>
        <begin position="566"/>
        <end position="578"/>
    </location>
</feature>
<dbReference type="AlphaFoldDB" id="D2V1U7"/>
<feature type="compositionally biased region" description="Basic and acidic residues" evidence="1">
    <location>
        <begin position="397"/>
        <end position="458"/>
    </location>
</feature>
<dbReference type="OrthoDB" id="10419286at2759"/>
<feature type="region of interest" description="Disordered" evidence="1">
    <location>
        <begin position="348"/>
        <end position="381"/>
    </location>
</feature>
<feature type="compositionally biased region" description="Polar residues" evidence="1">
    <location>
        <begin position="350"/>
        <end position="371"/>
    </location>
</feature>
<gene>
    <name evidence="2" type="ORF">NAEGRDRAFT_78183</name>
</gene>
<name>D2V1U7_NAEGR</name>
<evidence type="ECO:0000256" key="1">
    <source>
        <dbReference type="SAM" id="MobiDB-lite"/>
    </source>
</evidence>
<feature type="region of interest" description="Disordered" evidence="1">
    <location>
        <begin position="564"/>
        <end position="595"/>
    </location>
</feature>
<feature type="compositionally biased region" description="Low complexity" evidence="1">
    <location>
        <begin position="659"/>
        <end position="687"/>
    </location>
</feature>
<dbReference type="GeneID" id="8862543"/>
<feature type="compositionally biased region" description="Basic and acidic residues" evidence="1">
    <location>
        <begin position="9"/>
        <end position="20"/>
    </location>
</feature>
<evidence type="ECO:0000313" key="3">
    <source>
        <dbReference type="Proteomes" id="UP000006671"/>
    </source>
</evidence>
<protein>
    <submittedName>
        <fullName evidence="2">Uncharacterized protein</fullName>
    </submittedName>
</protein>
<dbReference type="EMBL" id="GG738848">
    <property type="protein sequence ID" value="EFC49372.1"/>
    <property type="molecule type" value="Genomic_DNA"/>
</dbReference>
<feature type="compositionally biased region" description="Low complexity" evidence="1">
    <location>
        <begin position="459"/>
        <end position="468"/>
    </location>
</feature>
<feature type="compositionally biased region" description="Low complexity" evidence="1">
    <location>
        <begin position="372"/>
        <end position="381"/>
    </location>
</feature>
<feature type="region of interest" description="Disordered" evidence="1">
    <location>
        <begin position="1"/>
        <end position="20"/>
    </location>
</feature>
<dbReference type="OMA" id="HSCIRTD"/>
<keyword evidence="3" id="KW-1185">Reference proteome</keyword>
<dbReference type="VEuPathDB" id="AmoebaDB:NAEGRDRAFT_78183"/>
<accession>D2V1U7</accession>